<keyword evidence="6 9" id="KW-0067">ATP-binding</keyword>
<evidence type="ECO:0000256" key="10">
    <source>
        <dbReference type="SAM" id="MobiDB-lite"/>
    </source>
</evidence>
<evidence type="ECO:0000256" key="11">
    <source>
        <dbReference type="SAM" id="Phobius"/>
    </source>
</evidence>
<feature type="compositionally biased region" description="Low complexity" evidence="10">
    <location>
        <begin position="1005"/>
        <end position="1022"/>
    </location>
</feature>
<dbReference type="GO" id="GO:0004674">
    <property type="term" value="F:protein serine/threonine kinase activity"/>
    <property type="evidence" value="ECO:0007669"/>
    <property type="project" value="UniProtKB-KW"/>
</dbReference>
<gene>
    <name evidence="13" type="ORF">COHA_009398</name>
</gene>
<feature type="region of interest" description="Disordered" evidence="10">
    <location>
        <begin position="1139"/>
        <end position="1200"/>
    </location>
</feature>
<feature type="binding site" evidence="9">
    <location>
        <position position="57"/>
    </location>
    <ligand>
        <name>ATP</name>
        <dbReference type="ChEBI" id="CHEBI:30616"/>
    </ligand>
</feature>
<feature type="domain" description="Protein kinase" evidence="12">
    <location>
        <begin position="28"/>
        <end position="288"/>
    </location>
</feature>
<comment type="caution">
    <text evidence="13">The sequence shown here is derived from an EMBL/GenBank/DDBJ whole genome shotgun (WGS) entry which is preliminary data.</text>
</comment>
<evidence type="ECO:0000256" key="5">
    <source>
        <dbReference type="ARBA" id="ARBA00022777"/>
    </source>
</evidence>
<evidence type="ECO:0000256" key="8">
    <source>
        <dbReference type="ARBA" id="ARBA00048679"/>
    </source>
</evidence>
<feature type="region of interest" description="Disordered" evidence="10">
    <location>
        <begin position="963"/>
        <end position="1042"/>
    </location>
</feature>
<dbReference type="Gene3D" id="1.10.510.10">
    <property type="entry name" value="Transferase(Phosphotransferase) domain 1"/>
    <property type="match status" value="2"/>
</dbReference>
<keyword evidence="3" id="KW-0808">Transferase</keyword>
<evidence type="ECO:0000256" key="7">
    <source>
        <dbReference type="ARBA" id="ARBA00047899"/>
    </source>
</evidence>
<dbReference type="PROSITE" id="PS50011">
    <property type="entry name" value="PROTEIN_KINASE_DOM"/>
    <property type="match status" value="2"/>
</dbReference>
<proteinExistence type="predicted"/>
<evidence type="ECO:0000256" key="2">
    <source>
        <dbReference type="ARBA" id="ARBA00022527"/>
    </source>
</evidence>
<dbReference type="PROSITE" id="PS00107">
    <property type="entry name" value="PROTEIN_KINASE_ATP"/>
    <property type="match status" value="2"/>
</dbReference>
<dbReference type="InterPro" id="IPR017441">
    <property type="entry name" value="Protein_kinase_ATP_BS"/>
</dbReference>
<organism evidence="13 14">
    <name type="scientific">Chlorella ohadii</name>
    <dbReference type="NCBI Taxonomy" id="2649997"/>
    <lineage>
        <taxon>Eukaryota</taxon>
        <taxon>Viridiplantae</taxon>
        <taxon>Chlorophyta</taxon>
        <taxon>core chlorophytes</taxon>
        <taxon>Trebouxiophyceae</taxon>
        <taxon>Chlorellales</taxon>
        <taxon>Chlorellaceae</taxon>
        <taxon>Chlorella clade</taxon>
        <taxon>Chlorella</taxon>
    </lineage>
</organism>
<dbReference type="InterPro" id="IPR011009">
    <property type="entry name" value="Kinase-like_dom_sf"/>
</dbReference>
<feature type="compositionally biased region" description="Basic residues" evidence="10">
    <location>
        <begin position="1189"/>
        <end position="1200"/>
    </location>
</feature>
<dbReference type="InterPro" id="IPR051131">
    <property type="entry name" value="NEK_Ser/Thr_kinase_NIMA"/>
</dbReference>
<accession>A0AAD5DJL1</accession>
<evidence type="ECO:0000313" key="13">
    <source>
        <dbReference type="EMBL" id="KAI7836760.1"/>
    </source>
</evidence>
<dbReference type="InterPro" id="IPR008271">
    <property type="entry name" value="Ser/Thr_kinase_AS"/>
</dbReference>
<comment type="catalytic activity">
    <reaction evidence="8">
        <text>L-seryl-[protein] + ATP = O-phospho-L-seryl-[protein] + ADP + H(+)</text>
        <dbReference type="Rhea" id="RHEA:17989"/>
        <dbReference type="Rhea" id="RHEA-COMP:9863"/>
        <dbReference type="Rhea" id="RHEA-COMP:11604"/>
        <dbReference type="ChEBI" id="CHEBI:15378"/>
        <dbReference type="ChEBI" id="CHEBI:29999"/>
        <dbReference type="ChEBI" id="CHEBI:30616"/>
        <dbReference type="ChEBI" id="CHEBI:83421"/>
        <dbReference type="ChEBI" id="CHEBI:456216"/>
        <dbReference type="EC" id="2.7.11.1"/>
    </reaction>
</comment>
<evidence type="ECO:0000256" key="9">
    <source>
        <dbReference type="PROSITE-ProRule" id="PRU10141"/>
    </source>
</evidence>
<evidence type="ECO:0000256" key="3">
    <source>
        <dbReference type="ARBA" id="ARBA00022679"/>
    </source>
</evidence>
<name>A0AAD5DJL1_9CHLO</name>
<dbReference type="PANTHER" id="PTHR44899">
    <property type="entry name" value="CAMK FAMILY PROTEIN KINASE"/>
    <property type="match status" value="1"/>
</dbReference>
<dbReference type="EMBL" id="JADXDR010000177">
    <property type="protein sequence ID" value="KAI7836760.1"/>
    <property type="molecule type" value="Genomic_DNA"/>
</dbReference>
<feature type="compositionally biased region" description="Low complexity" evidence="10">
    <location>
        <begin position="394"/>
        <end position="408"/>
    </location>
</feature>
<feature type="compositionally biased region" description="Low complexity" evidence="10">
    <location>
        <begin position="1066"/>
        <end position="1085"/>
    </location>
</feature>
<feature type="transmembrane region" description="Helical" evidence="11">
    <location>
        <begin position="568"/>
        <end position="594"/>
    </location>
</feature>
<dbReference type="Pfam" id="PF00069">
    <property type="entry name" value="Pkinase"/>
    <property type="match status" value="2"/>
</dbReference>
<comment type="catalytic activity">
    <reaction evidence="7">
        <text>L-threonyl-[protein] + ATP = O-phospho-L-threonyl-[protein] + ADP + H(+)</text>
        <dbReference type="Rhea" id="RHEA:46608"/>
        <dbReference type="Rhea" id="RHEA-COMP:11060"/>
        <dbReference type="Rhea" id="RHEA-COMP:11605"/>
        <dbReference type="ChEBI" id="CHEBI:15378"/>
        <dbReference type="ChEBI" id="CHEBI:30013"/>
        <dbReference type="ChEBI" id="CHEBI:30616"/>
        <dbReference type="ChEBI" id="CHEBI:61977"/>
        <dbReference type="ChEBI" id="CHEBI:456216"/>
        <dbReference type="EC" id="2.7.11.1"/>
    </reaction>
</comment>
<reference evidence="13" key="1">
    <citation type="submission" date="2020-11" db="EMBL/GenBank/DDBJ databases">
        <title>Chlorella ohadii genome sequencing and assembly.</title>
        <authorList>
            <person name="Murik O."/>
            <person name="Treves H."/>
            <person name="Kedem I."/>
            <person name="Shotland Y."/>
            <person name="Kaplan A."/>
        </authorList>
    </citation>
    <scope>NUCLEOTIDE SEQUENCE</scope>
    <source>
        <strain evidence="13">1</strain>
    </source>
</reference>
<dbReference type="EC" id="2.7.11.1" evidence="1"/>
<dbReference type="PANTHER" id="PTHR44899:SF6">
    <property type="entry name" value="SERINE_THREONINE PROTEIN KINASE"/>
    <property type="match status" value="1"/>
</dbReference>
<feature type="binding site" evidence="9">
    <location>
        <position position="516"/>
    </location>
    <ligand>
        <name>ATP</name>
        <dbReference type="ChEBI" id="CHEBI:30616"/>
    </ligand>
</feature>
<feature type="region of interest" description="Disordered" evidence="10">
    <location>
        <begin position="1056"/>
        <end position="1099"/>
    </location>
</feature>
<keyword evidence="5" id="KW-0418">Kinase</keyword>
<evidence type="ECO:0000256" key="4">
    <source>
        <dbReference type="ARBA" id="ARBA00022741"/>
    </source>
</evidence>
<dbReference type="GO" id="GO:0005524">
    <property type="term" value="F:ATP binding"/>
    <property type="evidence" value="ECO:0007669"/>
    <property type="project" value="UniProtKB-UniRule"/>
</dbReference>
<dbReference type="Gene3D" id="3.30.200.20">
    <property type="entry name" value="Phosphorylase Kinase, domain 1"/>
    <property type="match status" value="2"/>
</dbReference>
<keyword evidence="14" id="KW-1185">Reference proteome</keyword>
<evidence type="ECO:0000313" key="14">
    <source>
        <dbReference type="Proteomes" id="UP001205105"/>
    </source>
</evidence>
<sequence>MKFKSLFKPGHSERIQLPDTELELHKHFRLVRKLGRGSFATVYEAERLSDGQRYALKVTELNALSQLDKVAVVEEIRLLASLSHPTIISYFEAFCDRDKLCVVTEIVQGGDLGTFIRKMADNEDFLWERQIWNLFLQAALGVQYLHRNHVLHRDLKPQNIMMTDKKGQGLLKIADLGVSAELARVFTNVQIGTPHYMAPEMWNRKAYSYSADIWALGCILHELCTLRPTFLSDRERTEEDIKQRVLRGGYDPIHTRYSLDLRKLVDVMLQRDPAKRPTIDEIMRMPEVRSKLQYLPLELQRMADEQQRPDDPIKLEQALGQLPDDLHSINCLLPPARYATGSGVAELMCGMPKRRSFSLSDLEGAAERQRLGSAQPGQAAAAAAAGQRTAQLAAAESMERAASSSMAAGGRGDGSEDGTFADGERVHKSRSMGRLDAEEAERRLRRRSIMASPPPRRHAKMFKKLLPRKSARRWLGSQTELELERHFDIERKLGKGSYAVVFAARRHDDGQLYALKVADIHSLGPLEQADVVNEIRLLASLSHPNLTTFYESFCDHGKLCIVQASFPLLNGLCVFATAAAATAAAAAIATCAFAGCWCTNVPGKRLFGLVWATFLQIALGLQYLHHSHVLHRDLKPKNLLISEGGVVKLADLGISQVLDRVFADTMIGTPHYMAPEMWNRKPYSYSADIWALGCILHELCTLKPLFLAPTDDETRQKVLSAVVPRCRPATPRSCIETGKVIDQDLSPCRLFFACRCCLVVVPPLPPRYSPELRSLVAGILQQNPAKRPTIDDILQTPAAQQHLALLPEELRQRCISPALSSQRPLARLLQPIKVPQHATEWDQLNHLMPMPRYSSGGGVSSALRSKSKRGSWSTGDLQALAAEADAELASSGSGPVVASLGSPEPGASGGLGLAAPLPPPAAVAAAAMRKVQSHGGLAAAVEAQIERSSSSLTRRRTLGVGEMLPLAAEGRRRSGGGGVGSTAAGGTAGSAAGRRGASGQLGTVAEEAPSGSGSPGPASSAAGGPGEGSSKDRGPPVVARSKSLSVEDALQVLASGGSLPGVPGKPAAKVQQGGPAAAGPSAAGAPSPPRLPAAVPSAAAAPIGPGSSVAPAAAPAANRAAGLPAAAAAQPILPQPGAPLASPPVTADVRLGAGGSMPKQAPVEAAAVAGPANASQQGQASGSEEKRGGGKKHFWQRGKC</sequence>
<keyword evidence="11" id="KW-1133">Transmembrane helix</keyword>
<feature type="compositionally biased region" description="Low complexity" evidence="10">
    <location>
        <begin position="1161"/>
        <end position="1174"/>
    </location>
</feature>
<keyword evidence="11" id="KW-0472">Membrane</keyword>
<dbReference type="Proteomes" id="UP001205105">
    <property type="component" value="Unassembled WGS sequence"/>
</dbReference>
<feature type="domain" description="Protein kinase" evidence="12">
    <location>
        <begin position="487"/>
        <end position="805"/>
    </location>
</feature>
<protein>
    <recommendedName>
        <fullName evidence="1">non-specific serine/threonine protein kinase</fullName>
        <ecNumber evidence="1">2.7.11.1</ecNumber>
    </recommendedName>
</protein>
<evidence type="ECO:0000256" key="1">
    <source>
        <dbReference type="ARBA" id="ARBA00012513"/>
    </source>
</evidence>
<keyword evidence="2" id="KW-0723">Serine/threonine-protein kinase</keyword>
<feature type="compositionally biased region" description="Low complexity" evidence="10">
    <location>
        <begin position="981"/>
        <end position="998"/>
    </location>
</feature>
<evidence type="ECO:0000256" key="6">
    <source>
        <dbReference type="ARBA" id="ARBA00022840"/>
    </source>
</evidence>
<keyword evidence="4 9" id="KW-0547">Nucleotide-binding</keyword>
<feature type="region of interest" description="Disordered" evidence="10">
    <location>
        <begin position="394"/>
        <end position="447"/>
    </location>
</feature>
<feature type="compositionally biased region" description="Basic and acidic residues" evidence="10">
    <location>
        <begin position="433"/>
        <end position="442"/>
    </location>
</feature>
<evidence type="ECO:0000259" key="12">
    <source>
        <dbReference type="PROSITE" id="PS50011"/>
    </source>
</evidence>
<dbReference type="SUPFAM" id="SSF56112">
    <property type="entry name" value="Protein kinase-like (PK-like)"/>
    <property type="match status" value="2"/>
</dbReference>
<keyword evidence="11" id="KW-0812">Transmembrane</keyword>
<dbReference type="InterPro" id="IPR000719">
    <property type="entry name" value="Prot_kinase_dom"/>
</dbReference>
<dbReference type="SMART" id="SM00220">
    <property type="entry name" value="S_TKc"/>
    <property type="match status" value="2"/>
</dbReference>
<dbReference type="AlphaFoldDB" id="A0AAD5DJL1"/>
<feature type="transmembrane region" description="Helical" evidence="11">
    <location>
        <begin position="606"/>
        <end position="624"/>
    </location>
</feature>
<dbReference type="PROSITE" id="PS00108">
    <property type="entry name" value="PROTEIN_KINASE_ST"/>
    <property type="match status" value="2"/>
</dbReference>